<name>A0A6G1CAA0_9ORYZ</name>
<sequence length="108" mass="12600">MDEYEREFSNIVCFVPTVASDEREKTRRFFRGLNAQYREVMGRNPPIVYLNAIEEARGMEVELQIIVAQKNRFGNAAGGDQKRVHQEGGKNSQRPPFKKCFTRHQRKP</sequence>
<gene>
    <name evidence="2" type="ORF">E2562_039184</name>
</gene>
<evidence type="ECO:0008006" key="4">
    <source>
        <dbReference type="Google" id="ProtNLM"/>
    </source>
</evidence>
<dbReference type="EMBL" id="SPHZ02000010">
    <property type="protein sequence ID" value="KAF0897565.1"/>
    <property type="molecule type" value="Genomic_DNA"/>
</dbReference>
<keyword evidence="3" id="KW-1185">Reference proteome</keyword>
<feature type="region of interest" description="Disordered" evidence="1">
    <location>
        <begin position="76"/>
        <end position="108"/>
    </location>
</feature>
<evidence type="ECO:0000256" key="1">
    <source>
        <dbReference type="SAM" id="MobiDB-lite"/>
    </source>
</evidence>
<reference evidence="2 3" key="1">
    <citation type="submission" date="2019-11" db="EMBL/GenBank/DDBJ databases">
        <title>Whole genome sequence of Oryza granulata.</title>
        <authorList>
            <person name="Li W."/>
        </authorList>
    </citation>
    <scope>NUCLEOTIDE SEQUENCE [LARGE SCALE GENOMIC DNA]</scope>
    <source>
        <strain evidence="3">cv. Menghai</strain>
        <tissue evidence="2">Leaf</tissue>
    </source>
</reference>
<feature type="compositionally biased region" description="Basic residues" evidence="1">
    <location>
        <begin position="96"/>
        <end position="108"/>
    </location>
</feature>
<proteinExistence type="predicted"/>
<protein>
    <recommendedName>
        <fullName evidence="4">Retrotransposon gag domain-containing protein</fullName>
    </recommendedName>
</protein>
<dbReference type="AlphaFoldDB" id="A0A6G1CAA0"/>
<dbReference type="OrthoDB" id="2272416at2759"/>
<evidence type="ECO:0000313" key="2">
    <source>
        <dbReference type="EMBL" id="KAF0897565.1"/>
    </source>
</evidence>
<evidence type="ECO:0000313" key="3">
    <source>
        <dbReference type="Proteomes" id="UP000479710"/>
    </source>
</evidence>
<organism evidence="2 3">
    <name type="scientific">Oryza meyeriana var. granulata</name>
    <dbReference type="NCBI Taxonomy" id="110450"/>
    <lineage>
        <taxon>Eukaryota</taxon>
        <taxon>Viridiplantae</taxon>
        <taxon>Streptophyta</taxon>
        <taxon>Embryophyta</taxon>
        <taxon>Tracheophyta</taxon>
        <taxon>Spermatophyta</taxon>
        <taxon>Magnoliopsida</taxon>
        <taxon>Liliopsida</taxon>
        <taxon>Poales</taxon>
        <taxon>Poaceae</taxon>
        <taxon>BOP clade</taxon>
        <taxon>Oryzoideae</taxon>
        <taxon>Oryzeae</taxon>
        <taxon>Oryzinae</taxon>
        <taxon>Oryza</taxon>
        <taxon>Oryza meyeriana</taxon>
    </lineage>
</organism>
<dbReference type="Proteomes" id="UP000479710">
    <property type="component" value="Unassembled WGS sequence"/>
</dbReference>
<accession>A0A6G1CAA0</accession>
<comment type="caution">
    <text evidence="2">The sequence shown here is derived from an EMBL/GenBank/DDBJ whole genome shotgun (WGS) entry which is preliminary data.</text>
</comment>